<dbReference type="InterPro" id="IPR036812">
    <property type="entry name" value="NAD(P)_OxRdtase_dom_sf"/>
</dbReference>
<dbReference type="InterPro" id="IPR018170">
    <property type="entry name" value="Aldo/ket_reductase_CS"/>
</dbReference>
<name>A0A177TH41_9BASI</name>
<dbReference type="SUPFAM" id="SSF51430">
    <property type="entry name" value="NAD(P)-linked oxidoreductase"/>
    <property type="match status" value="1"/>
</dbReference>
<dbReference type="InterPro" id="IPR020471">
    <property type="entry name" value="AKR"/>
</dbReference>
<evidence type="ECO:0000313" key="4">
    <source>
        <dbReference type="Proteomes" id="UP000077521"/>
    </source>
</evidence>
<dbReference type="PRINTS" id="PR00069">
    <property type="entry name" value="ALDKETRDTASE"/>
</dbReference>
<dbReference type="OrthoDB" id="416253at2759"/>
<evidence type="ECO:0000256" key="1">
    <source>
        <dbReference type="ARBA" id="ARBA00023002"/>
    </source>
</evidence>
<reference evidence="3" key="1">
    <citation type="submission" date="2016-04" db="EMBL/GenBank/DDBJ databases">
        <authorList>
            <person name="Nguyen H.D."/>
            <person name="Samba Siva P."/>
            <person name="Cullis J."/>
            <person name="Levesque C.A."/>
            <person name="Hambleton S."/>
        </authorList>
    </citation>
    <scope>NUCLEOTIDE SEQUENCE</scope>
    <source>
        <strain evidence="3">DAOMC 236416</strain>
    </source>
</reference>
<organism evidence="3 4">
    <name type="scientific">Tilletia indica</name>
    <dbReference type="NCBI Taxonomy" id="43049"/>
    <lineage>
        <taxon>Eukaryota</taxon>
        <taxon>Fungi</taxon>
        <taxon>Dikarya</taxon>
        <taxon>Basidiomycota</taxon>
        <taxon>Ustilaginomycotina</taxon>
        <taxon>Exobasidiomycetes</taxon>
        <taxon>Tilletiales</taxon>
        <taxon>Tilletiaceae</taxon>
        <taxon>Tilletia</taxon>
    </lineage>
</organism>
<dbReference type="Gene3D" id="3.20.20.100">
    <property type="entry name" value="NADP-dependent oxidoreductase domain"/>
    <property type="match status" value="1"/>
</dbReference>
<proteinExistence type="predicted"/>
<dbReference type="InterPro" id="IPR023210">
    <property type="entry name" value="NADP_OxRdtase_dom"/>
</dbReference>
<evidence type="ECO:0000259" key="2">
    <source>
        <dbReference type="Pfam" id="PF00248"/>
    </source>
</evidence>
<comment type="caution">
    <text evidence="3">The sequence shown here is derived from an EMBL/GenBank/DDBJ whole genome shotgun (WGS) entry which is preliminary data.</text>
</comment>
<dbReference type="PIRSF" id="PIRSF000097">
    <property type="entry name" value="AKR"/>
    <property type="match status" value="1"/>
</dbReference>
<gene>
    <name evidence="3" type="ORF">A4X13_0g6701</name>
</gene>
<dbReference type="PROSITE" id="PS00798">
    <property type="entry name" value="ALDOKETO_REDUCTASE_1"/>
    <property type="match status" value="1"/>
</dbReference>
<dbReference type="PANTHER" id="PTHR11732">
    <property type="entry name" value="ALDO/KETO REDUCTASE"/>
    <property type="match status" value="1"/>
</dbReference>
<dbReference type="Proteomes" id="UP000077521">
    <property type="component" value="Unassembled WGS sequence"/>
</dbReference>
<reference evidence="3" key="2">
    <citation type="journal article" date="2019" name="IMA Fungus">
        <title>Genome sequencing and comparison of five Tilletia species to identify candidate genes for the detection of regulated species infecting wheat.</title>
        <authorList>
            <person name="Nguyen H.D.T."/>
            <person name="Sultana T."/>
            <person name="Kesanakurti P."/>
            <person name="Hambleton S."/>
        </authorList>
    </citation>
    <scope>NUCLEOTIDE SEQUENCE</scope>
    <source>
        <strain evidence="3">DAOMC 236416</strain>
    </source>
</reference>
<dbReference type="AlphaFoldDB" id="A0A177TH41"/>
<keyword evidence="4" id="KW-1185">Reference proteome</keyword>
<evidence type="ECO:0000313" key="3">
    <source>
        <dbReference type="EMBL" id="KAE8244291.1"/>
    </source>
</evidence>
<dbReference type="Pfam" id="PF00248">
    <property type="entry name" value="Aldo_ket_red"/>
    <property type="match status" value="1"/>
</dbReference>
<dbReference type="GO" id="GO:0016616">
    <property type="term" value="F:oxidoreductase activity, acting on the CH-OH group of donors, NAD or NADP as acceptor"/>
    <property type="evidence" value="ECO:0007669"/>
    <property type="project" value="UniProtKB-ARBA"/>
</dbReference>
<keyword evidence="1" id="KW-0560">Oxidoreductase</keyword>
<sequence length="330" mass="36347">MAAVTTFTLNDGKKIPAIGLGTWQSTKEGEAKNAILTAVRAGYRHLDLAKVYGNQAEIGEALKELIPKEVKREELFITSKLWNNAHKPELVEPALDDTLQELGLDYLDLYLIHWPVAFESGSDVRNLFPGETKDGPRTLDTKTTVVDTWKAMVALQKTGKAKSIGVSNFSPEQIDAIIKATGVTPAANQVEAHPLLPQEELDAYLKSKNIHLTAYSPLGGSYGKVKILTSYPEVQEVAKKHNADPAQVLIAWGVKRGWSSVPKSVTPSRIETNIKEIKLDDEDEEKVSGLIKSLGRVRMNIPSDYKPNWDINVFGEPDEKDSKHSINIGA</sequence>
<dbReference type="PROSITE" id="PS00062">
    <property type="entry name" value="ALDOKETO_REDUCTASE_2"/>
    <property type="match status" value="1"/>
</dbReference>
<feature type="domain" description="NADP-dependent oxidoreductase" evidence="2">
    <location>
        <begin position="18"/>
        <end position="288"/>
    </location>
</feature>
<accession>A0A177TH41</accession>
<dbReference type="EMBL" id="LWDF02000679">
    <property type="protein sequence ID" value="KAE8244291.1"/>
    <property type="molecule type" value="Genomic_DNA"/>
</dbReference>
<protein>
    <recommendedName>
        <fullName evidence="2">NADP-dependent oxidoreductase domain-containing protein</fullName>
    </recommendedName>
</protein>
<dbReference type="FunFam" id="3.20.20.100:FF:000002">
    <property type="entry name" value="2,5-diketo-D-gluconic acid reductase A"/>
    <property type="match status" value="1"/>
</dbReference>